<dbReference type="InterPro" id="IPR001650">
    <property type="entry name" value="Helicase_C-like"/>
</dbReference>
<evidence type="ECO:0000256" key="8">
    <source>
        <dbReference type="SAM" id="MobiDB-lite"/>
    </source>
</evidence>
<name>A0ABP1BGL2_9BRYO</name>
<feature type="domain" description="Helicase C-terminal" evidence="10">
    <location>
        <begin position="475"/>
        <end position="659"/>
    </location>
</feature>
<dbReference type="InterPro" id="IPR002464">
    <property type="entry name" value="DNA/RNA_helicase_DEAH_CS"/>
</dbReference>
<evidence type="ECO:0000313" key="11">
    <source>
        <dbReference type="EMBL" id="CAK9874734.1"/>
    </source>
</evidence>
<accession>A0ABP1BGL2</accession>
<dbReference type="Pfam" id="PF21010">
    <property type="entry name" value="HA2_C"/>
    <property type="match status" value="1"/>
</dbReference>
<evidence type="ECO:0000256" key="1">
    <source>
        <dbReference type="ARBA" id="ARBA00012552"/>
    </source>
</evidence>
<dbReference type="InterPro" id="IPR014001">
    <property type="entry name" value="Helicase_ATP-bd"/>
</dbReference>
<dbReference type="InterPro" id="IPR007502">
    <property type="entry name" value="Helicase-assoc_dom"/>
</dbReference>
<dbReference type="EC" id="3.6.4.13" evidence="1"/>
<evidence type="ECO:0000256" key="2">
    <source>
        <dbReference type="ARBA" id="ARBA00022741"/>
    </source>
</evidence>
<evidence type="ECO:0000259" key="10">
    <source>
        <dbReference type="PROSITE" id="PS51194"/>
    </source>
</evidence>
<dbReference type="PROSITE" id="PS51192">
    <property type="entry name" value="HELICASE_ATP_BIND_1"/>
    <property type="match status" value="1"/>
</dbReference>
<dbReference type="PANTHER" id="PTHR18934">
    <property type="entry name" value="ATP-DEPENDENT RNA HELICASE"/>
    <property type="match status" value="1"/>
</dbReference>
<keyword evidence="2" id="KW-0547">Nucleotide-binding</keyword>
<dbReference type="CDD" id="cd18791">
    <property type="entry name" value="SF2_C_RHA"/>
    <property type="match status" value="1"/>
</dbReference>
<keyword evidence="4" id="KW-0347">Helicase</keyword>
<dbReference type="Pfam" id="PF04408">
    <property type="entry name" value="WHD_HA2"/>
    <property type="match status" value="1"/>
</dbReference>
<keyword evidence="5" id="KW-0067">ATP-binding</keyword>
<dbReference type="InterPro" id="IPR048333">
    <property type="entry name" value="HA2_WH"/>
</dbReference>
<dbReference type="SMART" id="SM00487">
    <property type="entry name" value="DEXDc"/>
    <property type="match status" value="1"/>
</dbReference>
<evidence type="ECO:0000256" key="6">
    <source>
        <dbReference type="ARBA" id="ARBA00022884"/>
    </source>
</evidence>
<dbReference type="Proteomes" id="UP001497522">
    <property type="component" value="Chromosome 4"/>
</dbReference>
<dbReference type="Gene3D" id="3.40.50.300">
    <property type="entry name" value="P-loop containing nucleotide triphosphate hydrolases"/>
    <property type="match status" value="2"/>
</dbReference>
<proteinExistence type="inferred from homology"/>
<comment type="similarity">
    <text evidence="7">Belongs to the DExH box helicase family.</text>
</comment>
<dbReference type="PROSITE" id="PS00690">
    <property type="entry name" value="DEAH_ATP_HELICASE"/>
    <property type="match status" value="1"/>
</dbReference>
<reference evidence="11" key="1">
    <citation type="submission" date="2024-03" db="EMBL/GenBank/DDBJ databases">
        <authorList>
            <consortium name="ELIXIR-Norway"/>
            <consortium name="Elixir Norway"/>
        </authorList>
    </citation>
    <scope>NUCLEOTIDE SEQUENCE</scope>
</reference>
<feature type="region of interest" description="Disordered" evidence="8">
    <location>
        <begin position="1"/>
        <end position="39"/>
    </location>
</feature>
<evidence type="ECO:0000256" key="3">
    <source>
        <dbReference type="ARBA" id="ARBA00022801"/>
    </source>
</evidence>
<feature type="domain" description="Helicase ATP-binding" evidence="9">
    <location>
        <begin position="237"/>
        <end position="404"/>
    </location>
</feature>
<dbReference type="Pfam" id="PF26026">
    <property type="entry name" value="RNA_hel_CTD"/>
    <property type="match status" value="1"/>
</dbReference>
<keyword evidence="12" id="KW-1185">Reference proteome</keyword>
<keyword evidence="6" id="KW-0694">RNA-binding</keyword>
<dbReference type="InterPro" id="IPR011545">
    <property type="entry name" value="DEAD/DEAH_box_helicase_dom"/>
</dbReference>
<dbReference type="SMART" id="SM00490">
    <property type="entry name" value="HELICc"/>
    <property type="match status" value="1"/>
</dbReference>
<sequence>MSRSKARRRGEQPIWKGSLGKNNDNHQAHRSGNGGVQQRWNPTWHKEQLKTMHKMMPPLEQEQIDEKEWWGRLEKLKIGHEEQEIVIKCNFGKGGAIVLENFARQLELHFHTYNQGKNSIMVVSKIPLSTYRPDLDERKKDHMQRQILIPASTEFRMETILTNMNRDSPLPKVLDENKGSSLVKSPNKRPLIQMGMKSMDKEKFNEHQAQLQTSVLGQPFQAFREQLPAYKFKSEFLEIVSKNQVVVVCGESGCGKSTQLPMFLLEDAIKNGKGERCNIICTQPRRISAISLATRVAIERGDALGQSVGYQIHLEARCSTQTRLLFCTTPVFLHRLLKEPLLLDVSHVLVDEIHERGMNEDFLIIILRELIPRRPNLRVILMSATFNVELFSHYFGGVAMMNIPGFMFPVKELFLEDVLELTKFVIKGDATSCPRDGQRDEKGMDPIFKDVDVDTMFANYSKSTQLSLQAWMGEQVDLHLVEVMIEHICTNNNTSSSSVGAILVFLPGWDEISKLIDQLKANVMLRDGTRFLLLPLHASMPTINQSEIFQLPPPGVQKIILSTNIAETSITIEDVAYVIDCGKAKDSSYDVLDKLACLQPSWISKASVNQRKGRAGRVTTGTCYHLFPKLIYNTMPEYQTPEILRKPLPELCLQLKNLICPRSITHFLKKAMEPPNLCDVQNAIDLLIAIGAMDEEEVLTPLGHQLAKLPVDPRIGKIILLGPIFRCMRPSLIIASAMVYHDPFVHPIEYKDRANEAHKWFANNHQSDHIATLKAYQGWQDAKQNGTELSYCWDNFLSLPTLKMIEGIQHQFLNILVDLNFIDKIHAQHVKYDTNSHDLAMVKAILCAGLFPNVVRCKTHGSCTTFYTKNDGRVEPKESSVISPTDFFPHPWLVYTTKVQGTCYVQDLTIVSDYALLMFGGSLHCMKEKHLVTMMGGFLKFVISRRAMTIVQELRKQLESLFSRKLIEPHFDLYSRGKLVSTAVLELIHSNNDSIKSDGLNGASWGQEEDHIYSCSNKIPLRRYSSPSRKRDEGRLGPLDKLFHSLLAFPSDLCS</sequence>
<dbReference type="CDD" id="cd17917">
    <property type="entry name" value="DEXHc_RHA-like"/>
    <property type="match status" value="1"/>
</dbReference>
<dbReference type="InterPro" id="IPR011709">
    <property type="entry name" value="DEAD-box_helicase_OB_fold"/>
</dbReference>
<keyword evidence="3" id="KW-0378">Hydrolase</keyword>
<evidence type="ECO:0000256" key="7">
    <source>
        <dbReference type="ARBA" id="ARBA00060772"/>
    </source>
</evidence>
<dbReference type="InterPro" id="IPR027417">
    <property type="entry name" value="P-loop_NTPase"/>
</dbReference>
<dbReference type="Pfam" id="PF00271">
    <property type="entry name" value="Helicase_C"/>
    <property type="match status" value="1"/>
</dbReference>
<dbReference type="Pfam" id="PF07717">
    <property type="entry name" value="OB_NTP_bind"/>
    <property type="match status" value="1"/>
</dbReference>
<dbReference type="InterPro" id="IPR059023">
    <property type="entry name" value="RNA_hel_CTD"/>
</dbReference>
<dbReference type="Pfam" id="PF00270">
    <property type="entry name" value="DEAD"/>
    <property type="match status" value="1"/>
</dbReference>
<evidence type="ECO:0000256" key="4">
    <source>
        <dbReference type="ARBA" id="ARBA00022806"/>
    </source>
</evidence>
<dbReference type="Gene3D" id="1.20.120.1080">
    <property type="match status" value="1"/>
</dbReference>
<dbReference type="EMBL" id="OZ023705">
    <property type="protein sequence ID" value="CAK9874734.1"/>
    <property type="molecule type" value="Genomic_DNA"/>
</dbReference>
<evidence type="ECO:0000259" key="9">
    <source>
        <dbReference type="PROSITE" id="PS51192"/>
    </source>
</evidence>
<protein>
    <recommendedName>
        <fullName evidence="1">RNA helicase</fullName>
        <ecNumber evidence="1">3.6.4.13</ecNumber>
    </recommendedName>
</protein>
<evidence type="ECO:0000256" key="5">
    <source>
        <dbReference type="ARBA" id="ARBA00022840"/>
    </source>
</evidence>
<gene>
    <name evidence="11" type="ORF">CSSPJE1EN2_LOCUS16983</name>
</gene>
<dbReference type="SUPFAM" id="SSF52540">
    <property type="entry name" value="P-loop containing nucleoside triphosphate hydrolases"/>
    <property type="match status" value="1"/>
</dbReference>
<dbReference type="PANTHER" id="PTHR18934:SF237">
    <property type="entry name" value="ATP-DEPENDENT DNA_RNA HELICASE DHX36"/>
    <property type="match status" value="1"/>
</dbReference>
<dbReference type="PROSITE" id="PS51194">
    <property type="entry name" value="HELICASE_CTER"/>
    <property type="match status" value="1"/>
</dbReference>
<organism evidence="11 12">
    <name type="scientific">Sphagnum jensenii</name>
    <dbReference type="NCBI Taxonomy" id="128206"/>
    <lineage>
        <taxon>Eukaryota</taxon>
        <taxon>Viridiplantae</taxon>
        <taxon>Streptophyta</taxon>
        <taxon>Embryophyta</taxon>
        <taxon>Bryophyta</taxon>
        <taxon>Sphagnophytina</taxon>
        <taxon>Sphagnopsida</taxon>
        <taxon>Sphagnales</taxon>
        <taxon>Sphagnaceae</taxon>
        <taxon>Sphagnum</taxon>
    </lineage>
</organism>
<dbReference type="SMART" id="SM00847">
    <property type="entry name" value="HA2"/>
    <property type="match status" value="1"/>
</dbReference>
<evidence type="ECO:0000313" key="12">
    <source>
        <dbReference type="Proteomes" id="UP001497522"/>
    </source>
</evidence>